<keyword evidence="1" id="KW-0812">Transmembrane</keyword>
<feature type="transmembrane region" description="Helical" evidence="1">
    <location>
        <begin position="36"/>
        <end position="60"/>
    </location>
</feature>
<evidence type="ECO:0000313" key="3">
    <source>
        <dbReference type="Proteomes" id="UP001161065"/>
    </source>
</evidence>
<keyword evidence="1" id="KW-1133">Transmembrane helix</keyword>
<feature type="transmembrane region" description="Helical" evidence="1">
    <location>
        <begin position="80"/>
        <end position="98"/>
    </location>
</feature>
<dbReference type="RefSeq" id="WP_280008086.1">
    <property type="nucleotide sequence ID" value="NZ_JAOCEK010000006.1"/>
</dbReference>
<dbReference type="AlphaFoldDB" id="A0AA42Q275"/>
<feature type="transmembrane region" description="Helical" evidence="1">
    <location>
        <begin position="110"/>
        <end position="130"/>
    </location>
</feature>
<name>A0AA42Q275_9BURK</name>
<comment type="caution">
    <text evidence="2">The sequence shown here is derived from an EMBL/GenBank/DDBJ whole genome shotgun (WGS) entry which is preliminary data.</text>
</comment>
<dbReference type="Proteomes" id="UP001161065">
    <property type="component" value="Unassembled WGS sequence"/>
</dbReference>
<protein>
    <submittedName>
        <fullName evidence="2">Uncharacterized protein</fullName>
    </submittedName>
</protein>
<evidence type="ECO:0000313" key="2">
    <source>
        <dbReference type="EMBL" id="MDH1334446.1"/>
    </source>
</evidence>
<sequence>MVGIVHKLVAGEWGYPDTMRGKASREREVKKSTYRAIVLASVLIPVAGLCLDSFCPLIPASLKSVYDSMAQFGGIKSYPPGVWLAMAVVVVTTLASFYGQLRFRSWAPSLAVSSTLAGLLLSCFTGPILQSGVGDAAAGAGAMLSGMALILPYASAEVRALFWPQTAAATVDTAGLQVAGTGPV</sequence>
<accession>A0AA42Q275</accession>
<evidence type="ECO:0000256" key="1">
    <source>
        <dbReference type="SAM" id="Phobius"/>
    </source>
</evidence>
<gene>
    <name evidence="2" type="ORF">N5D63_09865</name>
</gene>
<feature type="transmembrane region" description="Helical" evidence="1">
    <location>
        <begin position="136"/>
        <end position="154"/>
    </location>
</feature>
<organism evidence="2 3">
    <name type="scientific">Comamonas thiooxydans</name>
    <dbReference type="NCBI Taxonomy" id="363952"/>
    <lineage>
        <taxon>Bacteria</taxon>
        <taxon>Pseudomonadati</taxon>
        <taxon>Pseudomonadota</taxon>
        <taxon>Betaproteobacteria</taxon>
        <taxon>Burkholderiales</taxon>
        <taxon>Comamonadaceae</taxon>
        <taxon>Comamonas</taxon>
    </lineage>
</organism>
<proteinExistence type="predicted"/>
<dbReference type="EMBL" id="JAOCEK010000006">
    <property type="protein sequence ID" value="MDH1334446.1"/>
    <property type="molecule type" value="Genomic_DNA"/>
</dbReference>
<keyword evidence="1" id="KW-0472">Membrane</keyword>
<reference evidence="2" key="1">
    <citation type="submission" date="2022-09" db="EMBL/GenBank/DDBJ databases">
        <title>Intensive care unit water sources are persistently colonized with multi-drug resistant bacteria and are the site of extensive horizontal gene transfer of antibiotic resistance genes.</title>
        <authorList>
            <person name="Diorio-Toth L."/>
        </authorList>
    </citation>
    <scope>NUCLEOTIDE SEQUENCE</scope>
    <source>
        <strain evidence="2">GD03832</strain>
    </source>
</reference>